<feature type="transmembrane region" description="Helical" evidence="9">
    <location>
        <begin position="228"/>
        <end position="248"/>
    </location>
</feature>
<dbReference type="GO" id="GO:0008519">
    <property type="term" value="F:ammonium channel activity"/>
    <property type="evidence" value="ECO:0007669"/>
    <property type="project" value="InterPro"/>
</dbReference>
<dbReference type="AlphaFoldDB" id="A0A919RYE2"/>
<feature type="transmembrane region" description="Helical" evidence="9">
    <location>
        <begin position="284"/>
        <end position="304"/>
    </location>
</feature>
<organism evidence="11 12">
    <name type="scientific">Clostridium polyendosporum</name>
    <dbReference type="NCBI Taxonomy" id="69208"/>
    <lineage>
        <taxon>Bacteria</taxon>
        <taxon>Bacillati</taxon>
        <taxon>Bacillota</taxon>
        <taxon>Clostridia</taxon>
        <taxon>Eubacteriales</taxon>
        <taxon>Clostridiaceae</taxon>
        <taxon>Clostridium</taxon>
    </lineage>
</organism>
<feature type="transmembrane region" description="Helical" evidence="9">
    <location>
        <begin position="126"/>
        <end position="146"/>
    </location>
</feature>
<dbReference type="PROSITE" id="PS01219">
    <property type="entry name" value="AMMONIUM_TRANSP"/>
    <property type="match status" value="1"/>
</dbReference>
<feature type="transmembrane region" description="Helical" evidence="9">
    <location>
        <begin position="356"/>
        <end position="378"/>
    </location>
</feature>
<dbReference type="EMBL" id="BOPZ01000007">
    <property type="protein sequence ID" value="GIM28552.1"/>
    <property type="molecule type" value="Genomic_DNA"/>
</dbReference>
<dbReference type="NCBIfam" id="TIGR00836">
    <property type="entry name" value="amt"/>
    <property type="match status" value="1"/>
</dbReference>
<keyword evidence="6 9" id="KW-0472">Membrane</keyword>
<protein>
    <recommendedName>
        <fullName evidence="8 9">Ammonium transporter</fullName>
    </recommendedName>
</protein>
<proteinExistence type="inferred from homology"/>
<sequence>MQTSDIVFMIFSTALVMLMTPGLALFYGGMVTKNNILNTKMHSYVAIILISLQWILFGYSLAFGTDHGGLIGGLNWVGLNGVGFEPNADYSATIPHQLFMLFQLMFAIITPALISGAFAERMKFKVFVIFMLLWATFVYDPLAHWVWGVGGWIRTLGALDFAGGNVVHISSGVSGLVGALMLGKRIKKEEAGPHHIPLTVLGAGLLWFGWFGFNAGSALGVNGEAGKVAVNAFLTTNTSAAAAALGWIISEGLYAKRVTVMGAVSGAVAGLVSITPGAGYVTPMASIIIGLIGGVICYFAVAVLKEKLGYDDALDAFGCHGIGGTWGAIATGIFATKSINSAGADGVLAGGNWALLGSQIISVVATYAFAAAGTFVILKGISFFTSIRVEEEEEKMGLDLAVHGEKAYGKTFREQTL</sequence>
<dbReference type="InterPro" id="IPR029020">
    <property type="entry name" value="Ammonium/urea_transptr"/>
</dbReference>
<evidence type="ECO:0000313" key="12">
    <source>
        <dbReference type="Proteomes" id="UP000679179"/>
    </source>
</evidence>
<feature type="transmembrane region" description="Helical" evidence="9">
    <location>
        <begin position="6"/>
        <end position="29"/>
    </location>
</feature>
<dbReference type="Pfam" id="PF00909">
    <property type="entry name" value="Ammonium_transp"/>
    <property type="match status" value="1"/>
</dbReference>
<keyword evidence="7 9" id="KW-0924">Ammonia transport</keyword>
<feature type="transmembrane region" description="Helical" evidence="9">
    <location>
        <begin position="316"/>
        <end position="336"/>
    </location>
</feature>
<keyword evidence="12" id="KW-1185">Reference proteome</keyword>
<evidence type="ECO:0000256" key="1">
    <source>
        <dbReference type="ARBA" id="ARBA00004141"/>
    </source>
</evidence>
<dbReference type="InterPro" id="IPR024041">
    <property type="entry name" value="NH4_transpt_AmtB-like_dom"/>
</dbReference>
<evidence type="ECO:0000256" key="9">
    <source>
        <dbReference type="RuleBase" id="RU362002"/>
    </source>
</evidence>
<dbReference type="RefSeq" id="WP_212903277.1">
    <property type="nucleotide sequence ID" value="NZ_BOPZ01000007.1"/>
</dbReference>
<dbReference type="SUPFAM" id="SSF111352">
    <property type="entry name" value="Ammonium transporter"/>
    <property type="match status" value="1"/>
</dbReference>
<reference evidence="11" key="1">
    <citation type="submission" date="2021-03" db="EMBL/GenBank/DDBJ databases">
        <title>Taxonomic study of Clostridium polyendosporum from meadow-gley soil under rice.</title>
        <authorList>
            <person name="Kobayashi H."/>
            <person name="Tanizawa Y."/>
            <person name="Yagura M."/>
        </authorList>
    </citation>
    <scope>NUCLEOTIDE SEQUENCE</scope>
    <source>
        <strain evidence="11">JCM 30710</strain>
    </source>
</reference>
<evidence type="ECO:0000256" key="2">
    <source>
        <dbReference type="ARBA" id="ARBA00005887"/>
    </source>
</evidence>
<gene>
    <name evidence="11" type="primary">nrgA_3</name>
    <name evidence="11" type="ORF">CPJCM30710_12180</name>
</gene>
<feature type="domain" description="Ammonium transporter AmtB-like" evidence="10">
    <location>
        <begin position="7"/>
        <end position="408"/>
    </location>
</feature>
<feature type="transmembrane region" description="Helical" evidence="9">
    <location>
        <begin position="41"/>
        <end position="62"/>
    </location>
</feature>
<dbReference type="InterPro" id="IPR001905">
    <property type="entry name" value="Ammonium_transpt"/>
</dbReference>
<dbReference type="InterPro" id="IPR018047">
    <property type="entry name" value="Ammonium_transpt_CS"/>
</dbReference>
<comment type="similarity">
    <text evidence="2 9">Belongs to the ammonia transporter channel (TC 1.A.11.2) family.</text>
</comment>
<feature type="transmembrane region" description="Helical" evidence="9">
    <location>
        <begin position="195"/>
        <end position="213"/>
    </location>
</feature>
<evidence type="ECO:0000256" key="5">
    <source>
        <dbReference type="ARBA" id="ARBA00022989"/>
    </source>
</evidence>
<keyword evidence="4 9" id="KW-0812">Transmembrane</keyword>
<evidence type="ECO:0000259" key="10">
    <source>
        <dbReference type="Pfam" id="PF00909"/>
    </source>
</evidence>
<evidence type="ECO:0000313" key="11">
    <source>
        <dbReference type="EMBL" id="GIM28552.1"/>
    </source>
</evidence>
<evidence type="ECO:0000256" key="8">
    <source>
        <dbReference type="ARBA" id="ARBA00050025"/>
    </source>
</evidence>
<evidence type="ECO:0000256" key="7">
    <source>
        <dbReference type="ARBA" id="ARBA00023177"/>
    </source>
</evidence>
<feature type="transmembrane region" description="Helical" evidence="9">
    <location>
        <begin position="98"/>
        <end position="119"/>
    </location>
</feature>
<evidence type="ECO:0000256" key="3">
    <source>
        <dbReference type="ARBA" id="ARBA00022448"/>
    </source>
</evidence>
<dbReference type="PANTHER" id="PTHR43029">
    <property type="entry name" value="AMMONIUM TRANSPORTER MEP2"/>
    <property type="match status" value="1"/>
</dbReference>
<accession>A0A919RYE2</accession>
<keyword evidence="5 9" id="KW-1133">Transmembrane helix</keyword>
<dbReference type="GO" id="GO:0005886">
    <property type="term" value="C:plasma membrane"/>
    <property type="evidence" value="ECO:0007669"/>
    <property type="project" value="UniProtKB-SubCell"/>
</dbReference>
<dbReference type="Proteomes" id="UP000679179">
    <property type="component" value="Unassembled WGS sequence"/>
</dbReference>
<feature type="transmembrane region" description="Helical" evidence="9">
    <location>
        <begin position="166"/>
        <end position="183"/>
    </location>
</feature>
<comment type="caution">
    <text evidence="11">The sequence shown here is derived from an EMBL/GenBank/DDBJ whole genome shotgun (WGS) entry which is preliminary data.</text>
</comment>
<keyword evidence="3 9" id="KW-0813">Transport</keyword>
<feature type="transmembrane region" description="Helical" evidence="9">
    <location>
        <begin position="260"/>
        <end position="278"/>
    </location>
</feature>
<dbReference type="PANTHER" id="PTHR43029:SF10">
    <property type="entry name" value="AMMONIUM TRANSPORTER MEP2"/>
    <property type="match status" value="1"/>
</dbReference>
<name>A0A919RYE2_9CLOT</name>
<dbReference type="Gene3D" id="1.10.3430.10">
    <property type="entry name" value="Ammonium transporter AmtB like domains"/>
    <property type="match status" value="1"/>
</dbReference>
<comment type="subcellular location">
    <subcellularLocation>
        <location evidence="9">Cell membrane</location>
        <topology evidence="9">Multi-pass membrane protein</topology>
    </subcellularLocation>
    <subcellularLocation>
        <location evidence="1">Membrane</location>
        <topology evidence="1">Multi-pass membrane protein</topology>
    </subcellularLocation>
</comment>
<evidence type="ECO:0000256" key="6">
    <source>
        <dbReference type="ARBA" id="ARBA00023136"/>
    </source>
</evidence>
<evidence type="ECO:0000256" key="4">
    <source>
        <dbReference type="ARBA" id="ARBA00022692"/>
    </source>
</evidence>